<dbReference type="Proteomes" id="UP000230607">
    <property type="component" value="Chromosome 1"/>
</dbReference>
<evidence type="ECO:0000259" key="1">
    <source>
        <dbReference type="Pfam" id="PF01037"/>
    </source>
</evidence>
<dbReference type="EMBL" id="LT841358">
    <property type="protein sequence ID" value="SMH71519.1"/>
    <property type="molecule type" value="Genomic_DNA"/>
</dbReference>
<dbReference type="InterPro" id="IPR011008">
    <property type="entry name" value="Dimeric_a/b-barrel"/>
</dbReference>
<sequence length="87" mass="9978">MSFKYNDYKDKDLQETFVLINCHLGKEQQIVKSLQKLHGVKEVQATHGVYDVIVKIQTMTERELNETVRSKILGLGPVTSILMLQSE</sequence>
<proteinExistence type="predicted"/>
<dbReference type="OrthoDB" id="8136at2157"/>
<evidence type="ECO:0000313" key="2">
    <source>
        <dbReference type="EMBL" id="SMH71519.1"/>
    </source>
</evidence>
<reference evidence="3" key="1">
    <citation type="submission" date="2017-03" db="EMBL/GenBank/DDBJ databases">
        <authorList>
            <person name="Herbold C."/>
        </authorList>
    </citation>
    <scope>NUCLEOTIDE SEQUENCE [LARGE SCALE GENOMIC DNA]</scope>
</reference>
<dbReference type="AlphaFoldDB" id="A0A2H1FFG5"/>
<gene>
    <name evidence="2" type="ORF">NCS_11331</name>
</gene>
<dbReference type="SUPFAM" id="SSF54909">
    <property type="entry name" value="Dimeric alpha+beta barrel"/>
    <property type="match status" value="1"/>
</dbReference>
<dbReference type="RefSeq" id="WP_157927469.1">
    <property type="nucleotide sequence ID" value="NZ_LT841358.1"/>
</dbReference>
<accession>A0A2H1FFG5</accession>
<dbReference type="Pfam" id="PF01037">
    <property type="entry name" value="AsnC_trans_reg"/>
    <property type="match status" value="1"/>
</dbReference>
<keyword evidence="3" id="KW-1185">Reference proteome</keyword>
<organism evidence="2 3">
    <name type="scientific">Candidatus Nitrosotalea okcheonensis</name>
    <dbReference type="NCBI Taxonomy" id="1903276"/>
    <lineage>
        <taxon>Archaea</taxon>
        <taxon>Nitrososphaerota</taxon>
        <taxon>Nitrososphaeria</taxon>
        <taxon>Nitrosotaleales</taxon>
        <taxon>Nitrosotaleaceae</taxon>
        <taxon>Nitrosotalea</taxon>
    </lineage>
</organism>
<name>A0A2H1FFG5_9ARCH</name>
<protein>
    <submittedName>
        <fullName evidence="2">Transcriptional regulator, AsnC family (Modular protein)</fullName>
    </submittedName>
</protein>
<feature type="domain" description="Transcription regulator AsnC/Lrp ligand binding" evidence="1">
    <location>
        <begin position="18"/>
        <end position="81"/>
    </location>
</feature>
<evidence type="ECO:0000313" key="3">
    <source>
        <dbReference type="Proteomes" id="UP000230607"/>
    </source>
</evidence>
<dbReference type="Gene3D" id="3.30.70.920">
    <property type="match status" value="1"/>
</dbReference>
<dbReference type="InterPro" id="IPR019887">
    <property type="entry name" value="Tscrpt_reg_AsnC/Lrp_C"/>
</dbReference>